<feature type="domain" description="TY-Chap N-terminal" evidence="3">
    <location>
        <begin position="1"/>
        <end position="125"/>
    </location>
</feature>
<feature type="compositionally biased region" description="Pro residues" evidence="1">
    <location>
        <begin position="360"/>
        <end position="400"/>
    </location>
</feature>
<feature type="non-terminal residue" evidence="4">
    <location>
        <position position="400"/>
    </location>
</feature>
<organism evidence="4 5">
    <name type="scientific">Actinomadura monticuli</name>
    <dbReference type="NCBI Taxonomy" id="3097367"/>
    <lineage>
        <taxon>Bacteria</taxon>
        <taxon>Bacillati</taxon>
        <taxon>Actinomycetota</taxon>
        <taxon>Actinomycetes</taxon>
        <taxon>Streptosporangiales</taxon>
        <taxon>Thermomonosporaceae</taxon>
        <taxon>Actinomadura</taxon>
    </lineage>
</organism>
<dbReference type="EMBL" id="JAXCEI010000023">
    <property type="protein sequence ID" value="MFA1543919.1"/>
    <property type="molecule type" value="Genomic_DNA"/>
</dbReference>
<evidence type="ECO:0000313" key="5">
    <source>
        <dbReference type="Proteomes" id="UP001569963"/>
    </source>
</evidence>
<proteinExistence type="predicted"/>
<sequence>MDWNDFAKRLTLELSRLPVKSFLIVQGPSGLPYVQAMRSEGVLDAEAVGSAFLPRPLAPRQERRLRALGWEPPDEEERKNWWDRFTWRDRGGRASAEYLEACALLAGQLVGAFRDVYGVESPLELVYQASKAGPDGGPLALPGLGIPLAVPEDEGRAASAARSARPSGSTLEAALTDARERGDQHGYLELLARAVLYLPSPGEPGAAGHQFATAQFGDGTFVLAFTSPEAMDRSLQGQAVHHREASLAELSRRWPHPEWQLAVNPGLPSACYLDANALLEPEEPRKAGPTPPVPTDVHVAGPSTRTRTRGVKPPRTGSAAGRRAARPPQSPEPARSRPEASPAAAAPPQAPTDPRGGSAPPRPQAPAARPPAPPAPAAPAPAAPAAPAPAPARAPAPQAP</sequence>
<keyword evidence="5" id="KW-1185">Reference proteome</keyword>
<evidence type="ECO:0000259" key="3">
    <source>
        <dbReference type="Pfam" id="PF22552"/>
    </source>
</evidence>
<feature type="compositionally biased region" description="Low complexity" evidence="1">
    <location>
        <begin position="313"/>
        <end position="322"/>
    </location>
</feature>
<gene>
    <name evidence="4" type="ORF">SM611_33745</name>
</gene>
<dbReference type="Proteomes" id="UP001569963">
    <property type="component" value="Unassembled WGS sequence"/>
</dbReference>
<evidence type="ECO:0000259" key="2">
    <source>
        <dbReference type="Pfam" id="PF07179"/>
    </source>
</evidence>
<evidence type="ECO:0000256" key="1">
    <source>
        <dbReference type="SAM" id="MobiDB-lite"/>
    </source>
</evidence>
<dbReference type="InterPro" id="IPR009839">
    <property type="entry name" value="SseB_N"/>
</dbReference>
<dbReference type="Pfam" id="PF07179">
    <property type="entry name" value="SseB"/>
    <property type="match status" value="1"/>
</dbReference>
<dbReference type="RefSeq" id="WP_371954406.1">
    <property type="nucleotide sequence ID" value="NZ_JAXCEI010000023.1"/>
</dbReference>
<comment type="caution">
    <text evidence="4">The sequence shown here is derived from an EMBL/GenBank/DDBJ whole genome shotgun (WGS) entry which is preliminary data.</text>
</comment>
<evidence type="ECO:0000313" key="4">
    <source>
        <dbReference type="EMBL" id="MFA1543919.1"/>
    </source>
</evidence>
<name>A0ABV4QMV9_9ACTN</name>
<dbReference type="InterPro" id="IPR054344">
    <property type="entry name" value="TY-Chap_N"/>
</dbReference>
<feature type="domain" description="SseB protein N-terminal" evidence="2">
    <location>
        <begin position="171"/>
        <end position="278"/>
    </location>
</feature>
<feature type="region of interest" description="Disordered" evidence="1">
    <location>
        <begin position="282"/>
        <end position="400"/>
    </location>
</feature>
<protein>
    <submittedName>
        <fullName evidence="4">SseB family protein</fullName>
    </submittedName>
</protein>
<accession>A0ABV4QMV9</accession>
<dbReference type="Pfam" id="PF22552">
    <property type="entry name" value="TY-Chap3"/>
    <property type="match status" value="1"/>
</dbReference>
<reference evidence="4 5" key="1">
    <citation type="submission" date="2023-11" db="EMBL/GenBank/DDBJ databases">
        <title>Actinomadura monticuli sp. nov., isolated from volcanic ash.</title>
        <authorList>
            <person name="Lee S.D."/>
            <person name="Yang H."/>
            <person name="Kim I.S."/>
        </authorList>
    </citation>
    <scope>NUCLEOTIDE SEQUENCE [LARGE SCALE GENOMIC DNA]</scope>
    <source>
        <strain evidence="4 5">DLS-62</strain>
    </source>
</reference>